<evidence type="ECO:0000256" key="8">
    <source>
        <dbReference type="SAM" id="MobiDB-lite"/>
    </source>
</evidence>
<feature type="compositionally biased region" description="Polar residues" evidence="8">
    <location>
        <begin position="1"/>
        <end position="14"/>
    </location>
</feature>
<comment type="similarity">
    <text evidence="2">Belongs to the pinin family.</text>
</comment>
<dbReference type="PANTHER" id="PTHR12707:SF0">
    <property type="entry name" value="PININ"/>
    <property type="match status" value="1"/>
</dbReference>
<comment type="caution">
    <text evidence="10">The sequence shown here is derived from an EMBL/GenBank/DDBJ whole genome shotgun (WGS) entry which is preliminary data.</text>
</comment>
<dbReference type="OrthoDB" id="330772at2759"/>
<feature type="domain" description="Pinin/SDK/MemA protein" evidence="9">
    <location>
        <begin position="48"/>
        <end position="167"/>
    </location>
</feature>
<feature type="region of interest" description="Disordered" evidence="8">
    <location>
        <begin position="1"/>
        <end position="26"/>
    </location>
</feature>
<name>A0A9W8AYH1_9FUNG</name>
<dbReference type="GO" id="GO:0006397">
    <property type="term" value="P:mRNA processing"/>
    <property type="evidence" value="ECO:0007669"/>
    <property type="project" value="UniProtKB-KW"/>
</dbReference>
<dbReference type="GO" id="GO:0071013">
    <property type="term" value="C:catalytic step 2 spliceosome"/>
    <property type="evidence" value="ECO:0007669"/>
    <property type="project" value="TreeGrafter"/>
</dbReference>
<feature type="region of interest" description="Disordered" evidence="8">
    <location>
        <begin position="63"/>
        <end position="86"/>
    </location>
</feature>
<protein>
    <recommendedName>
        <fullName evidence="9">Pinin/SDK/MemA protein domain-containing protein</fullName>
    </recommendedName>
</protein>
<evidence type="ECO:0000313" key="10">
    <source>
        <dbReference type="EMBL" id="KAJ1975505.1"/>
    </source>
</evidence>
<keyword evidence="6" id="KW-0508">mRNA splicing</keyword>
<keyword evidence="5" id="KW-0804">Transcription</keyword>
<reference evidence="10" key="1">
    <citation type="submission" date="2022-07" db="EMBL/GenBank/DDBJ databases">
        <title>Phylogenomic reconstructions and comparative analyses of Kickxellomycotina fungi.</title>
        <authorList>
            <person name="Reynolds N.K."/>
            <person name="Stajich J.E."/>
            <person name="Barry K."/>
            <person name="Grigoriev I.V."/>
            <person name="Crous P."/>
            <person name="Smith M.E."/>
        </authorList>
    </citation>
    <scope>NUCLEOTIDE SEQUENCE</scope>
    <source>
        <strain evidence="10">RSA 567</strain>
    </source>
</reference>
<evidence type="ECO:0000256" key="2">
    <source>
        <dbReference type="ARBA" id="ARBA00010386"/>
    </source>
</evidence>
<proteinExistence type="inferred from homology"/>
<sequence>MTSMPPASTVSSTVIAAKTTKRKPLTDLAKDAPAKLLRPSRPEAMDGEAKDRGRRMLGMVMGTLRRFDTESRNPNAGAQRRREVEEKLQARLAQEKRELLPLLSSTQGANELLAVGSEAYKARETVLTTQRSTRWKQHQEQLKTWEKTNALPILYYRRQQPLDTSRSTMVDDQ</sequence>
<dbReference type="GO" id="GO:0008380">
    <property type="term" value="P:RNA splicing"/>
    <property type="evidence" value="ECO:0007669"/>
    <property type="project" value="UniProtKB-KW"/>
</dbReference>
<dbReference type="Proteomes" id="UP001151582">
    <property type="component" value="Unassembled WGS sequence"/>
</dbReference>
<comment type="subcellular location">
    <subcellularLocation>
        <location evidence="1">Nucleus</location>
    </subcellularLocation>
</comment>
<evidence type="ECO:0000313" key="11">
    <source>
        <dbReference type="Proteomes" id="UP001151582"/>
    </source>
</evidence>
<evidence type="ECO:0000256" key="7">
    <source>
        <dbReference type="ARBA" id="ARBA00023242"/>
    </source>
</evidence>
<keyword evidence="3" id="KW-0507">mRNA processing</keyword>
<dbReference type="PANTHER" id="PTHR12707">
    <property type="entry name" value="PINN"/>
    <property type="match status" value="1"/>
</dbReference>
<dbReference type="EMBL" id="JANBQB010000520">
    <property type="protein sequence ID" value="KAJ1975505.1"/>
    <property type="molecule type" value="Genomic_DNA"/>
</dbReference>
<dbReference type="AlphaFoldDB" id="A0A9W8AYH1"/>
<keyword evidence="4" id="KW-0805">Transcription regulation</keyword>
<dbReference type="InterPro" id="IPR006786">
    <property type="entry name" value="Pinin_SDK_MemA"/>
</dbReference>
<accession>A0A9W8AYH1</accession>
<dbReference type="InterPro" id="IPR039853">
    <property type="entry name" value="Pinin"/>
</dbReference>
<evidence type="ECO:0000256" key="1">
    <source>
        <dbReference type="ARBA" id="ARBA00004123"/>
    </source>
</evidence>
<keyword evidence="7" id="KW-0539">Nucleus</keyword>
<dbReference type="Pfam" id="PF04696">
    <property type="entry name" value="Pinin_SDK_memA"/>
    <property type="match status" value="1"/>
</dbReference>
<evidence type="ECO:0000256" key="5">
    <source>
        <dbReference type="ARBA" id="ARBA00023163"/>
    </source>
</evidence>
<gene>
    <name evidence="10" type="ORF">H4R34_004307</name>
</gene>
<evidence type="ECO:0000256" key="6">
    <source>
        <dbReference type="ARBA" id="ARBA00023187"/>
    </source>
</evidence>
<keyword evidence="11" id="KW-1185">Reference proteome</keyword>
<evidence type="ECO:0000256" key="4">
    <source>
        <dbReference type="ARBA" id="ARBA00023015"/>
    </source>
</evidence>
<organism evidence="10 11">
    <name type="scientific">Dimargaris verticillata</name>
    <dbReference type="NCBI Taxonomy" id="2761393"/>
    <lineage>
        <taxon>Eukaryota</taxon>
        <taxon>Fungi</taxon>
        <taxon>Fungi incertae sedis</taxon>
        <taxon>Zoopagomycota</taxon>
        <taxon>Kickxellomycotina</taxon>
        <taxon>Dimargaritomycetes</taxon>
        <taxon>Dimargaritales</taxon>
        <taxon>Dimargaritaceae</taxon>
        <taxon>Dimargaris</taxon>
    </lineage>
</organism>
<evidence type="ECO:0000256" key="3">
    <source>
        <dbReference type="ARBA" id="ARBA00022664"/>
    </source>
</evidence>
<evidence type="ECO:0000259" key="9">
    <source>
        <dbReference type="Pfam" id="PF04696"/>
    </source>
</evidence>